<evidence type="ECO:0000313" key="2">
    <source>
        <dbReference type="Proteomes" id="UP000779508"/>
    </source>
</evidence>
<keyword evidence="2" id="KW-1185">Reference proteome</keyword>
<dbReference type="GO" id="GO:0032259">
    <property type="term" value="P:methylation"/>
    <property type="evidence" value="ECO:0007669"/>
    <property type="project" value="UniProtKB-KW"/>
</dbReference>
<dbReference type="Proteomes" id="UP000779508">
    <property type="component" value="Unassembled WGS sequence"/>
</dbReference>
<keyword evidence="1" id="KW-0808">Transferase</keyword>
<gene>
    <name evidence="1" type="ORF">KQI88_13950</name>
</gene>
<name>A0ABS6G730_9FIRM</name>
<dbReference type="PANTHER" id="PTHR35276">
    <property type="entry name" value="S-ADENOSYL-L-METHIONINE-DEPENDENT METHYLTRANSFERASES SUPERFAMILY PROTEIN"/>
    <property type="match status" value="1"/>
</dbReference>
<reference evidence="1 2" key="1">
    <citation type="submission" date="2021-06" db="EMBL/GenBank/DDBJ databases">
        <authorList>
            <person name="Sun Q."/>
            <person name="Li D."/>
        </authorList>
    </citation>
    <scope>NUCLEOTIDE SEQUENCE [LARGE SCALE GENOMIC DNA]</scope>
    <source>
        <strain evidence="1 2">MSJ-5</strain>
    </source>
</reference>
<dbReference type="EMBL" id="JAHLQK010000005">
    <property type="protein sequence ID" value="MBU5677522.1"/>
    <property type="molecule type" value="Genomic_DNA"/>
</dbReference>
<dbReference type="RefSeq" id="WP_216418320.1">
    <property type="nucleotide sequence ID" value="NZ_JAHLQK010000005.1"/>
</dbReference>
<dbReference type="Pfam" id="PF06962">
    <property type="entry name" value="rRNA_methylase"/>
    <property type="match status" value="1"/>
</dbReference>
<protein>
    <submittedName>
        <fullName evidence="1">Methyltransferase domain-containing protein</fullName>
    </submittedName>
</protein>
<keyword evidence="1" id="KW-0489">Methyltransferase</keyword>
<comment type="caution">
    <text evidence="1">The sequence shown here is derived from an EMBL/GenBank/DDBJ whole genome shotgun (WGS) entry which is preliminary data.</text>
</comment>
<dbReference type="GO" id="GO:0008168">
    <property type="term" value="F:methyltransferase activity"/>
    <property type="evidence" value="ECO:0007669"/>
    <property type="project" value="UniProtKB-KW"/>
</dbReference>
<accession>A0ABS6G730</accession>
<evidence type="ECO:0000313" key="1">
    <source>
        <dbReference type="EMBL" id="MBU5677522.1"/>
    </source>
</evidence>
<sequence>MLNSIKRATSFVQYILREKIKEGNVVIDATMGNGNDTLFLAKLVGLKGMVFAFDIQSVALESTKNKVSSNKLDSYNIKLINDSHENIDKYIMGTVNAAMFNLGYLPKGDHSIITKASSTIKSILSILSILKPGGIISIIIYYGHDGGKEEKDEVLNFLQKLSQEDVTVMQCNYTNHDNNPPIIIFIEKNK</sequence>
<organism evidence="1 2">
    <name type="scientific">Alkaliphilus flagellatus</name>
    <dbReference type="NCBI Taxonomy" id="2841507"/>
    <lineage>
        <taxon>Bacteria</taxon>
        <taxon>Bacillati</taxon>
        <taxon>Bacillota</taxon>
        <taxon>Clostridia</taxon>
        <taxon>Peptostreptococcales</taxon>
        <taxon>Natronincolaceae</taxon>
        <taxon>Alkaliphilus</taxon>
    </lineage>
</organism>
<dbReference type="InterPro" id="IPR010719">
    <property type="entry name" value="MnmM_MeTrfase"/>
</dbReference>
<dbReference type="PANTHER" id="PTHR35276:SF1">
    <property type="entry name" value="TRNA (MNM(5)S(2)U34)-METHYLTRANSFERASE, CHLOROPLASTIC"/>
    <property type="match status" value="1"/>
</dbReference>
<proteinExistence type="predicted"/>